<protein>
    <submittedName>
        <fullName evidence="1">Uncharacterized protein</fullName>
    </submittedName>
</protein>
<organism evidence="1">
    <name type="scientific">Paraconexibacter sp. AEG42_29</name>
    <dbReference type="NCBI Taxonomy" id="2997339"/>
    <lineage>
        <taxon>Bacteria</taxon>
        <taxon>Bacillati</taxon>
        <taxon>Actinomycetota</taxon>
        <taxon>Thermoleophilia</taxon>
        <taxon>Solirubrobacterales</taxon>
        <taxon>Paraconexibacteraceae</taxon>
        <taxon>Paraconexibacter</taxon>
    </lineage>
</organism>
<dbReference type="RefSeq" id="WP_354701900.1">
    <property type="nucleotide sequence ID" value="NZ_CP114014.1"/>
</dbReference>
<proteinExistence type="predicted"/>
<evidence type="ECO:0000313" key="1">
    <source>
        <dbReference type="EMBL" id="XAY05389.1"/>
    </source>
</evidence>
<reference evidence="1" key="1">
    <citation type="submission" date="2022-12" db="EMBL/GenBank/DDBJ databases">
        <title>Paraconexibacter alkalitolerans sp. nov. and Baekduia alba sp. nov., isolated from soil and emended description of the genera Paraconexibacter (Chun et al., 2020) and Baekduia (An et al., 2020).</title>
        <authorList>
            <person name="Vieira S."/>
            <person name="Huber K.J."/>
            <person name="Geppert A."/>
            <person name="Wolf J."/>
            <person name="Neumann-Schaal M."/>
            <person name="Muesken M."/>
            <person name="Overmann J."/>
        </authorList>
    </citation>
    <scope>NUCLEOTIDE SEQUENCE</scope>
    <source>
        <strain evidence="1">AEG42_29</strain>
    </source>
</reference>
<gene>
    <name evidence="1" type="ORF">DSM112329_02239</name>
</gene>
<dbReference type="AlphaFoldDB" id="A0AAU7AUV4"/>
<dbReference type="EMBL" id="CP114014">
    <property type="protein sequence ID" value="XAY05389.1"/>
    <property type="molecule type" value="Genomic_DNA"/>
</dbReference>
<name>A0AAU7AUV4_9ACTN</name>
<accession>A0AAU7AUV4</accession>
<sequence length="311" mass="32100">MDDLAAALQDAGGMSAPRERAAQLRLLLAGALRSGASELQLARSGYGLPVTVVITALPAVDDAPAGLRAVLPVAPQLRADPDAISERAWLLAAATVGALVETGATGPVQAGRLGDALVLALAGDSDAELAALAFEDHAEPIDRLRARALAAPAAVLDDATDLRPPIGAGHPLLVAAEVARQGGRPADPESVHALEDTVLQLLEVSVQPGASRPHDDPDPARRAARRILQRLAGMGKWGGYHTEFAHLARGFAPSDRALAAAVGEALLAAGLLLEKPSVGQRHVFLDPRRAGDIHALTDRGELPRGLVLPDP</sequence>
<dbReference type="KEGG" id="parq:DSM112329_02239"/>